<dbReference type="EMBL" id="CP012160">
    <property type="protein sequence ID" value="AKS46450.1"/>
    <property type="molecule type" value="Genomic_DNA"/>
</dbReference>
<dbReference type="STRING" id="1458307.OSB_19100"/>
<dbReference type="RefSeq" id="WP_049834750.1">
    <property type="nucleotide sequence ID" value="NZ_CP012160.1"/>
</dbReference>
<evidence type="ECO:0000313" key="1">
    <source>
        <dbReference type="EMBL" id="AKS46450.1"/>
    </source>
</evidence>
<dbReference type="PROSITE" id="PS51257">
    <property type="entry name" value="PROKAR_LIPOPROTEIN"/>
    <property type="match status" value="1"/>
</dbReference>
<reference evidence="1 2" key="1">
    <citation type="journal article" date="2015" name="Genome Announc.">
        <title>Closed Genome Sequence of Octadecabacter temperatus SB1, the First Mesophilic Species of the Genus Octadecabacter.</title>
        <authorList>
            <person name="Voget S."/>
            <person name="Billerbeck S."/>
            <person name="Simon M."/>
            <person name="Daniel R."/>
        </authorList>
    </citation>
    <scope>NUCLEOTIDE SEQUENCE [LARGE SCALE GENOMIC DNA]</scope>
    <source>
        <strain evidence="1 2">SB1</strain>
    </source>
</reference>
<dbReference type="OrthoDB" id="7889124at2"/>
<organism evidence="1 2">
    <name type="scientific">Octadecabacter temperatus</name>
    <dbReference type="NCBI Taxonomy" id="1458307"/>
    <lineage>
        <taxon>Bacteria</taxon>
        <taxon>Pseudomonadati</taxon>
        <taxon>Pseudomonadota</taxon>
        <taxon>Alphaproteobacteria</taxon>
        <taxon>Rhodobacterales</taxon>
        <taxon>Roseobacteraceae</taxon>
        <taxon>Octadecabacter</taxon>
    </lineage>
</organism>
<dbReference type="Proteomes" id="UP000067444">
    <property type="component" value="Chromosome"/>
</dbReference>
<proteinExistence type="predicted"/>
<dbReference type="KEGG" id="otm:OSB_19100"/>
<sequence>MLKAAFIPAAFALSACSGGAMTHVMPGVPVVVNGNAFTVNETSRGVTIQNFETGRTPPSELIADAGLAAERVTGCTVTSITKDGIVNTYYAAITCPADR</sequence>
<name>A0A0K0Y6A9_9RHOB</name>
<protein>
    <submittedName>
        <fullName evidence="1">Uncharacterized protein</fullName>
    </submittedName>
</protein>
<dbReference type="AlphaFoldDB" id="A0A0K0Y6A9"/>
<keyword evidence="2" id="KW-1185">Reference proteome</keyword>
<accession>A0A0K0Y6A9</accession>
<gene>
    <name evidence="1" type="ORF">OSB_19100</name>
</gene>
<evidence type="ECO:0000313" key="2">
    <source>
        <dbReference type="Proteomes" id="UP000067444"/>
    </source>
</evidence>